<dbReference type="AlphaFoldDB" id="X1CCJ9"/>
<gene>
    <name evidence="1" type="ORF">S01H4_28067</name>
</gene>
<accession>X1CCJ9</accession>
<reference evidence="1" key="1">
    <citation type="journal article" date="2014" name="Front. Microbiol.">
        <title>High frequency of phylogenetically diverse reductive dehalogenase-homologous genes in deep subseafloor sedimentary metagenomes.</title>
        <authorList>
            <person name="Kawai M."/>
            <person name="Futagami T."/>
            <person name="Toyoda A."/>
            <person name="Takaki Y."/>
            <person name="Nishi S."/>
            <person name="Hori S."/>
            <person name="Arai W."/>
            <person name="Tsubouchi T."/>
            <person name="Morono Y."/>
            <person name="Uchiyama I."/>
            <person name="Ito T."/>
            <person name="Fujiyama A."/>
            <person name="Inagaki F."/>
            <person name="Takami H."/>
        </authorList>
    </citation>
    <scope>NUCLEOTIDE SEQUENCE</scope>
    <source>
        <strain evidence="1">Expedition CK06-06</strain>
    </source>
</reference>
<name>X1CCJ9_9ZZZZ</name>
<proteinExistence type="predicted"/>
<sequence length="42" mass="4939">MAQFFPKFFGDMGREGGKNLQKLFDDGFWPDRLSAEVIYKNH</sequence>
<dbReference type="EMBL" id="BART01013859">
    <property type="protein sequence ID" value="GAG81991.1"/>
    <property type="molecule type" value="Genomic_DNA"/>
</dbReference>
<evidence type="ECO:0000313" key="1">
    <source>
        <dbReference type="EMBL" id="GAG81991.1"/>
    </source>
</evidence>
<protein>
    <submittedName>
        <fullName evidence="1">Uncharacterized protein</fullName>
    </submittedName>
</protein>
<comment type="caution">
    <text evidence="1">The sequence shown here is derived from an EMBL/GenBank/DDBJ whole genome shotgun (WGS) entry which is preliminary data.</text>
</comment>
<feature type="non-terminal residue" evidence="1">
    <location>
        <position position="42"/>
    </location>
</feature>
<organism evidence="1">
    <name type="scientific">marine sediment metagenome</name>
    <dbReference type="NCBI Taxonomy" id="412755"/>
    <lineage>
        <taxon>unclassified sequences</taxon>
        <taxon>metagenomes</taxon>
        <taxon>ecological metagenomes</taxon>
    </lineage>
</organism>